<dbReference type="PANTHER" id="PTHR12411">
    <property type="entry name" value="CYSTEINE PROTEASE FAMILY C1-RELATED"/>
    <property type="match status" value="1"/>
</dbReference>
<evidence type="ECO:0000256" key="1">
    <source>
        <dbReference type="SAM" id="SignalP"/>
    </source>
</evidence>
<organism evidence="3 4">
    <name type="scientific">Trema orientale</name>
    <name type="common">Charcoal tree</name>
    <name type="synonym">Celtis orientalis</name>
    <dbReference type="NCBI Taxonomy" id="63057"/>
    <lineage>
        <taxon>Eukaryota</taxon>
        <taxon>Viridiplantae</taxon>
        <taxon>Streptophyta</taxon>
        <taxon>Embryophyta</taxon>
        <taxon>Tracheophyta</taxon>
        <taxon>Spermatophyta</taxon>
        <taxon>Magnoliopsida</taxon>
        <taxon>eudicotyledons</taxon>
        <taxon>Gunneridae</taxon>
        <taxon>Pentapetalae</taxon>
        <taxon>rosids</taxon>
        <taxon>fabids</taxon>
        <taxon>Rosales</taxon>
        <taxon>Cannabaceae</taxon>
        <taxon>Trema</taxon>
    </lineage>
</organism>
<dbReference type="Proteomes" id="UP000237000">
    <property type="component" value="Unassembled WGS sequence"/>
</dbReference>
<dbReference type="GO" id="GO:0008234">
    <property type="term" value="F:cysteine-type peptidase activity"/>
    <property type="evidence" value="ECO:0007669"/>
    <property type="project" value="InterPro"/>
</dbReference>
<dbReference type="STRING" id="63057.A0A2P5EP33"/>
<dbReference type="Pfam" id="PF08246">
    <property type="entry name" value="Inhibitor_I29"/>
    <property type="match status" value="1"/>
</dbReference>
<dbReference type="AlphaFoldDB" id="A0A2P5EP33"/>
<name>A0A2P5EP33_TREOI</name>
<proteinExistence type="predicted"/>
<reference evidence="4" key="1">
    <citation type="submission" date="2016-06" db="EMBL/GenBank/DDBJ databases">
        <title>Parallel loss of symbiosis genes in relatives of nitrogen-fixing non-legume Parasponia.</title>
        <authorList>
            <person name="Van Velzen R."/>
            <person name="Holmer R."/>
            <person name="Bu F."/>
            <person name="Rutten L."/>
            <person name="Van Zeijl A."/>
            <person name="Liu W."/>
            <person name="Santuari L."/>
            <person name="Cao Q."/>
            <person name="Sharma T."/>
            <person name="Shen D."/>
            <person name="Roswanjaya Y."/>
            <person name="Wardhani T."/>
            <person name="Kalhor M.S."/>
            <person name="Jansen J."/>
            <person name="Van den Hoogen J."/>
            <person name="Gungor B."/>
            <person name="Hartog M."/>
            <person name="Hontelez J."/>
            <person name="Verver J."/>
            <person name="Yang W.-C."/>
            <person name="Schijlen E."/>
            <person name="Repin R."/>
            <person name="Schilthuizen M."/>
            <person name="Schranz E."/>
            <person name="Heidstra R."/>
            <person name="Miyata K."/>
            <person name="Fedorova E."/>
            <person name="Kohlen W."/>
            <person name="Bisseling T."/>
            <person name="Smit S."/>
            <person name="Geurts R."/>
        </authorList>
    </citation>
    <scope>NUCLEOTIDE SEQUENCE [LARGE SCALE GENOMIC DNA]</scope>
    <source>
        <strain evidence="4">cv. RG33-2</strain>
    </source>
</reference>
<dbReference type="InterPro" id="IPR038765">
    <property type="entry name" value="Papain-like_cys_pep_sf"/>
</dbReference>
<dbReference type="SUPFAM" id="SSF54001">
    <property type="entry name" value="Cysteine proteinases"/>
    <property type="match status" value="1"/>
</dbReference>
<dbReference type="OrthoDB" id="1730837at2759"/>
<evidence type="ECO:0000313" key="3">
    <source>
        <dbReference type="EMBL" id="PON87307.1"/>
    </source>
</evidence>
<dbReference type="Gene3D" id="3.90.70.10">
    <property type="entry name" value="Cysteine proteinases"/>
    <property type="match status" value="1"/>
</dbReference>
<dbReference type="EMBL" id="JXTC01000119">
    <property type="protein sequence ID" value="PON87307.1"/>
    <property type="molecule type" value="Genomic_DNA"/>
</dbReference>
<feature type="domain" description="Cathepsin propeptide inhibitor" evidence="2">
    <location>
        <begin position="56"/>
        <end position="116"/>
    </location>
</feature>
<sequence>MGSQKIQLSFIFLIWACLITLCLSSYDLILSDQYSILGHDDQLESFLSEEQVVELFQHWKEKHQRVYRLPEEAGRRFENFKRNLNFILEKNARKGRSPNGYQLGLNVFADLSNEEFRKTYLSNLEWPEEKESNPMRRRFQSCDAPLNLDWREKGVVTGVKNQGSCGKFQYLFDQTNKLI</sequence>
<comment type="caution">
    <text evidence="3">The sequence shown here is derived from an EMBL/GenBank/DDBJ whole genome shotgun (WGS) entry which is preliminary data.</text>
</comment>
<accession>A0A2P5EP33</accession>
<dbReference type="SMART" id="SM00848">
    <property type="entry name" value="Inhibitor_I29"/>
    <property type="match status" value="1"/>
</dbReference>
<keyword evidence="1" id="KW-0732">Signal</keyword>
<feature type="signal peptide" evidence="1">
    <location>
        <begin position="1"/>
        <end position="24"/>
    </location>
</feature>
<feature type="chain" id="PRO_5015122416" evidence="1">
    <location>
        <begin position="25"/>
        <end position="179"/>
    </location>
</feature>
<dbReference type="InterPro" id="IPR013128">
    <property type="entry name" value="Peptidase_C1A"/>
</dbReference>
<keyword evidence="4" id="KW-1185">Reference proteome</keyword>
<dbReference type="InParanoid" id="A0A2P5EP33"/>
<dbReference type="InterPro" id="IPR013201">
    <property type="entry name" value="Prot_inhib_I29"/>
</dbReference>
<protein>
    <submittedName>
        <fullName evidence="3">Peptidase C1A</fullName>
    </submittedName>
</protein>
<evidence type="ECO:0000259" key="2">
    <source>
        <dbReference type="SMART" id="SM00848"/>
    </source>
</evidence>
<gene>
    <name evidence="3" type="ORF">TorRG33x02_169430</name>
</gene>
<evidence type="ECO:0000313" key="4">
    <source>
        <dbReference type="Proteomes" id="UP000237000"/>
    </source>
</evidence>